<evidence type="ECO:0000313" key="2">
    <source>
        <dbReference type="EMBL" id="MFD0962041.1"/>
    </source>
</evidence>
<dbReference type="Proteomes" id="UP001596989">
    <property type="component" value="Unassembled WGS sequence"/>
</dbReference>
<accession>A0ABW3HWV3</accession>
<dbReference type="Gene3D" id="3.30.420.40">
    <property type="match status" value="2"/>
</dbReference>
<dbReference type="EMBL" id="JBHTJZ010000070">
    <property type="protein sequence ID" value="MFD0962041.1"/>
    <property type="molecule type" value="Genomic_DNA"/>
</dbReference>
<evidence type="ECO:0000256" key="1">
    <source>
        <dbReference type="ARBA" id="ARBA00006479"/>
    </source>
</evidence>
<dbReference type="InterPro" id="IPR000600">
    <property type="entry name" value="ROK"/>
</dbReference>
<proteinExistence type="inferred from homology"/>
<dbReference type="RefSeq" id="WP_377568167.1">
    <property type="nucleotide sequence ID" value="NZ_JBHTJZ010000070.1"/>
</dbReference>
<reference evidence="3" key="1">
    <citation type="journal article" date="2019" name="Int. J. Syst. Evol. Microbiol.">
        <title>The Global Catalogue of Microorganisms (GCM) 10K type strain sequencing project: providing services to taxonomists for standard genome sequencing and annotation.</title>
        <authorList>
            <consortium name="The Broad Institute Genomics Platform"/>
            <consortium name="The Broad Institute Genome Sequencing Center for Infectious Disease"/>
            <person name="Wu L."/>
            <person name="Ma J."/>
        </authorList>
    </citation>
    <scope>NUCLEOTIDE SEQUENCE [LARGE SCALE GENOMIC DNA]</scope>
    <source>
        <strain evidence="3">CCUG 59129</strain>
    </source>
</reference>
<organism evidence="2 3">
    <name type="scientific">Paenibacillus chungangensis</name>
    <dbReference type="NCBI Taxonomy" id="696535"/>
    <lineage>
        <taxon>Bacteria</taxon>
        <taxon>Bacillati</taxon>
        <taxon>Bacillota</taxon>
        <taxon>Bacilli</taxon>
        <taxon>Bacillales</taxon>
        <taxon>Paenibacillaceae</taxon>
        <taxon>Paenibacillus</taxon>
    </lineage>
</organism>
<comment type="caution">
    <text evidence="2">The sequence shown here is derived from an EMBL/GenBank/DDBJ whole genome shotgun (WGS) entry which is preliminary data.</text>
</comment>
<comment type="similarity">
    <text evidence="1">Belongs to the ROK (NagC/XylR) family.</text>
</comment>
<dbReference type="PANTHER" id="PTHR18964">
    <property type="entry name" value="ROK (REPRESSOR, ORF, KINASE) FAMILY"/>
    <property type="match status" value="1"/>
</dbReference>
<name>A0ABW3HWV3_9BACL</name>
<dbReference type="InterPro" id="IPR043129">
    <property type="entry name" value="ATPase_NBD"/>
</dbReference>
<dbReference type="Pfam" id="PF00480">
    <property type="entry name" value="ROK"/>
    <property type="match status" value="1"/>
</dbReference>
<protein>
    <submittedName>
        <fullName evidence="2">ROK family protein</fullName>
    </submittedName>
</protein>
<sequence>MSIALGGIDIGGTKCAVVIGELCDETIRIIGKVQYPTPSTPEEAMQSFASNLQLLMQQHHIASLSAIGISCGSPLDSKRGLILSPPNLPHWNRIDVFTPLQQTFGVPVFLQNDANACALAEWKQGAGRGSANMLFLTFGTGMGAGLILNGRLYTGTNDMAGEVGHIRLEHDGPIGYGKNGSFEGFCSGGGIARLAQSMAQQQLEAGTPPLFCRDMDQLDRITAKSVAEAAQHGDPLAQEIYRIVGTKLGSGLAILIDLLNPEVIVIGSIYPRQRSILEPQVMEQLAREALPNSLAACRVVPAALGESVGDYASLFVAWNGLELRGDRKGEG</sequence>
<dbReference type="PANTHER" id="PTHR18964:SF149">
    <property type="entry name" value="BIFUNCTIONAL UDP-N-ACETYLGLUCOSAMINE 2-EPIMERASE_N-ACETYLMANNOSAMINE KINASE"/>
    <property type="match status" value="1"/>
</dbReference>
<evidence type="ECO:0000313" key="3">
    <source>
        <dbReference type="Proteomes" id="UP001596989"/>
    </source>
</evidence>
<dbReference type="SUPFAM" id="SSF53067">
    <property type="entry name" value="Actin-like ATPase domain"/>
    <property type="match status" value="1"/>
</dbReference>
<keyword evidence="3" id="KW-1185">Reference proteome</keyword>
<gene>
    <name evidence="2" type="ORF">ACFQ2I_22120</name>
</gene>
<dbReference type="CDD" id="cd23763">
    <property type="entry name" value="ASKHA_ATPase_ROK"/>
    <property type="match status" value="1"/>
</dbReference>